<reference evidence="2" key="1">
    <citation type="submission" date="2020-10" db="EMBL/GenBank/DDBJ databases">
        <authorList>
            <person name="Gilroy R."/>
        </authorList>
    </citation>
    <scope>NUCLEOTIDE SEQUENCE</scope>
    <source>
        <strain evidence="2">CHK33-4379</strain>
    </source>
</reference>
<evidence type="ECO:0000313" key="2">
    <source>
        <dbReference type="EMBL" id="HIT58733.1"/>
    </source>
</evidence>
<gene>
    <name evidence="2" type="ORF">IAC39_03340</name>
</gene>
<dbReference type="EMBL" id="DVLL01000013">
    <property type="protein sequence ID" value="HIT58733.1"/>
    <property type="molecule type" value="Genomic_DNA"/>
</dbReference>
<comment type="caution">
    <text evidence="2">The sequence shown here is derived from an EMBL/GenBank/DDBJ whole genome shotgun (WGS) entry which is preliminary data.</text>
</comment>
<feature type="chain" id="PRO_5039533259" evidence="1">
    <location>
        <begin position="23"/>
        <end position="215"/>
    </location>
</feature>
<reference evidence="2" key="2">
    <citation type="journal article" date="2021" name="PeerJ">
        <title>Extensive microbial diversity within the chicken gut microbiome revealed by metagenomics and culture.</title>
        <authorList>
            <person name="Gilroy R."/>
            <person name="Ravi A."/>
            <person name="Getino M."/>
            <person name="Pursley I."/>
            <person name="Horton D.L."/>
            <person name="Alikhan N.F."/>
            <person name="Baker D."/>
            <person name="Gharbi K."/>
            <person name="Hall N."/>
            <person name="Watson M."/>
            <person name="Adriaenssens E.M."/>
            <person name="Foster-Nyarko E."/>
            <person name="Jarju S."/>
            <person name="Secka A."/>
            <person name="Antonio M."/>
            <person name="Oren A."/>
            <person name="Chaudhuri R.R."/>
            <person name="La Ragione R."/>
            <person name="Hildebrand F."/>
            <person name="Pallen M.J."/>
        </authorList>
    </citation>
    <scope>NUCLEOTIDE SEQUENCE</scope>
    <source>
        <strain evidence="2">CHK33-4379</strain>
    </source>
</reference>
<organism evidence="2 3">
    <name type="scientific">Candidatus Faeciplasma pullistercoris</name>
    <dbReference type="NCBI Taxonomy" id="2840800"/>
    <lineage>
        <taxon>Bacteria</taxon>
        <taxon>Bacillati</taxon>
        <taxon>Bacillota</taxon>
        <taxon>Clostridia</taxon>
        <taxon>Eubacteriales</taxon>
        <taxon>Oscillospiraceae</taxon>
        <taxon>Oscillospiraceae incertae sedis</taxon>
        <taxon>Candidatus Faeciplasma</taxon>
    </lineage>
</organism>
<evidence type="ECO:0000313" key="3">
    <source>
        <dbReference type="Proteomes" id="UP000824136"/>
    </source>
</evidence>
<sequence>MLKIKFAICVAVLMAVSLVCLCGCGSEPIDNELPVENEAGVEGFNTSYGVNLPGYYVRVVSNVSEGDKVVQRNFYVCTDEEMTKAVGTLSASYGEDEELTGYEAVIGVLAVEKLITYRVVDNGSFYSEINFGDGTVTESSSWKNIVIDSETGETITYKGTQSYYSDGSEHKFREEKYVSADGGEYLESVTEREYDESGKMISENITNYDEDGNEL</sequence>
<name>A0A9D1KLA6_9FIRM</name>
<proteinExistence type="predicted"/>
<dbReference type="Proteomes" id="UP000824136">
    <property type="component" value="Unassembled WGS sequence"/>
</dbReference>
<protein>
    <submittedName>
        <fullName evidence="2">Uncharacterized protein</fullName>
    </submittedName>
</protein>
<accession>A0A9D1KLA6</accession>
<evidence type="ECO:0000256" key="1">
    <source>
        <dbReference type="SAM" id="SignalP"/>
    </source>
</evidence>
<feature type="signal peptide" evidence="1">
    <location>
        <begin position="1"/>
        <end position="22"/>
    </location>
</feature>
<keyword evidence="1" id="KW-0732">Signal</keyword>
<dbReference type="AlphaFoldDB" id="A0A9D1KLA6"/>